<dbReference type="KEGG" id="ari:UM93_09120"/>
<dbReference type="HOGENOM" id="CLU_078709_0_0_11"/>
<evidence type="ECO:0000313" key="4">
    <source>
        <dbReference type="Proteomes" id="UP000061839"/>
    </source>
</evidence>
<gene>
    <name evidence="3" type="ORF">UM93_09120</name>
</gene>
<feature type="compositionally biased region" description="Low complexity" evidence="1">
    <location>
        <begin position="55"/>
        <end position="79"/>
    </location>
</feature>
<sequence>MILAIAVVLWLIWVGPYVLRLRKVRIAAAAEDFSENLAANSSAVRLMESTKAQPREAAMTARTTSATTEQTSQPKPKAAQAAAPARLKLRYDRVALAGVGVVALLTALVTVLLKAFNLGSIWLPVIAALVFVASVVGLRFLAINDRKKRVEKAFRAAMGNQPIVATKPVPAATPVKEVAKETKLFDAQPPVEEPQQLAKKLSPAQLREAALAVSQGAEVKADGTWEPVAVPKPAYVEAAKAERPSPAPLDLPEAPKAAAKTSIKQSEAGVKPAEPAARSGEAVSAAKPERAGAALNNLDDVLQRRRA</sequence>
<feature type="region of interest" description="Disordered" evidence="1">
    <location>
        <begin position="239"/>
        <end position="307"/>
    </location>
</feature>
<keyword evidence="2" id="KW-0472">Membrane</keyword>
<accession>A0A0D4C3R0</accession>
<feature type="transmembrane region" description="Helical" evidence="2">
    <location>
        <begin position="94"/>
        <end position="115"/>
    </location>
</feature>
<name>A0A0D4C3R0_9MICC</name>
<dbReference type="Proteomes" id="UP000061839">
    <property type="component" value="Chromosome"/>
</dbReference>
<feature type="region of interest" description="Disordered" evidence="1">
    <location>
        <begin position="53"/>
        <end position="79"/>
    </location>
</feature>
<feature type="transmembrane region" description="Helical" evidence="2">
    <location>
        <begin position="121"/>
        <end position="142"/>
    </location>
</feature>
<dbReference type="EMBL" id="CP011005">
    <property type="protein sequence ID" value="AJT43006.1"/>
    <property type="molecule type" value="Genomic_DNA"/>
</dbReference>
<protein>
    <submittedName>
        <fullName evidence="3">Uncharacterized protein</fullName>
    </submittedName>
</protein>
<reference evidence="3 4" key="1">
    <citation type="journal article" date="2015" name="Genome Announc.">
        <title>Complete Genome Sequencing of Protease-Producing Novel Arthrobacter sp. Strain IHBB 11108 Using PacBio Single-Molecule Real-Time Sequencing Technology.</title>
        <authorList>
            <person name="Kiran S."/>
            <person name="Swarnkar M.K."/>
            <person name="Pal M."/>
            <person name="Thakur R."/>
            <person name="Tewari R."/>
            <person name="Singh A.K."/>
            <person name="Gulati A."/>
        </authorList>
    </citation>
    <scope>NUCLEOTIDE SEQUENCE [LARGE SCALE GENOMIC DNA]</scope>
    <source>
        <strain evidence="3 4">IHBB 11108</strain>
    </source>
</reference>
<evidence type="ECO:0000256" key="1">
    <source>
        <dbReference type="SAM" id="MobiDB-lite"/>
    </source>
</evidence>
<dbReference type="STRING" id="1618207.UM93_09120"/>
<organism evidence="3 4">
    <name type="scientific">Psychromicrobium lacuslunae</name>
    <dbReference type="NCBI Taxonomy" id="1618207"/>
    <lineage>
        <taxon>Bacteria</taxon>
        <taxon>Bacillati</taxon>
        <taxon>Actinomycetota</taxon>
        <taxon>Actinomycetes</taxon>
        <taxon>Micrococcales</taxon>
        <taxon>Micrococcaceae</taxon>
        <taxon>Psychromicrobium</taxon>
    </lineage>
</organism>
<keyword evidence="2" id="KW-1133">Transmembrane helix</keyword>
<evidence type="ECO:0000313" key="3">
    <source>
        <dbReference type="EMBL" id="AJT43006.1"/>
    </source>
</evidence>
<evidence type="ECO:0000256" key="2">
    <source>
        <dbReference type="SAM" id="Phobius"/>
    </source>
</evidence>
<dbReference type="PATRIC" id="fig|1618207.4.peg.1847"/>
<keyword evidence="4" id="KW-1185">Reference proteome</keyword>
<keyword evidence="2" id="KW-0812">Transmembrane</keyword>
<proteinExistence type="predicted"/>
<dbReference type="AlphaFoldDB" id="A0A0D4C3R0"/>